<dbReference type="InterPro" id="IPR050879">
    <property type="entry name" value="Acyltransferase_3"/>
</dbReference>
<gene>
    <name evidence="3" type="ORF">DdX_02682</name>
</gene>
<evidence type="ECO:0000256" key="1">
    <source>
        <dbReference type="SAM" id="Phobius"/>
    </source>
</evidence>
<dbReference type="GO" id="GO:0000271">
    <property type="term" value="P:polysaccharide biosynthetic process"/>
    <property type="evidence" value="ECO:0007669"/>
    <property type="project" value="TreeGrafter"/>
</dbReference>
<dbReference type="Pfam" id="PF01757">
    <property type="entry name" value="Acyl_transf_3"/>
    <property type="match status" value="1"/>
</dbReference>
<protein>
    <submittedName>
        <fullName evidence="3">Acyltransferase family domain-containing protein</fullName>
    </submittedName>
</protein>
<comment type="caution">
    <text evidence="3">The sequence shown here is derived from an EMBL/GenBank/DDBJ whole genome shotgun (WGS) entry which is preliminary data.</text>
</comment>
<feature type="transmembrane region" description="Helical" evidence="1">
    <location>
        <begin position="357"/>
        <end position="375"/>
    </location>
</feature>
<keyword evidence="4" id="KW-1185">Reference proteome</keyword>
<name>A0AAD4NDA4_9BILA</name>
<dbReference type="InterPro" id="IPR002656">
    <property type="entry name" value="Acyl_transf_3_dom"/>
</dbReference>
<keyword evidence="1" id="KW-0472">Membrane</keyword>
<keyword evidence="1" id="KW-0812">Transmembrane</keyword>
<feature type="domain" description="Acyltransferase 3" evidence="2">
    <location>
        <begin position="6"/>
        <end position="341"/>
    </location>
</feature>
<organism evidence="3 4">
    <name type="scientific">Ditylenchus destructor</name>
    <dbReference type="NCBI Taxonomy" id="166010"/>
    <lineage>
        <taxon>Eukaryota</taxon>
        <taxon>Metazoa</taxon>
        <taxon>Ecdysozoa</taxon>
        <taxon>Nematoda</taxon>
        <taxon>Chromadorea</taxon>
        <taxon>Rhabditida</taxon>
        <taxon>Tylenchina</taxon>
        <taxon>Tylenchomorpha</taxon>
        <taxon>Sphaerularioidea</taxon>
        <taxon>Anguinidae</taxon>
        <taxon>Anguininae</taxon>
        <taxon>Ditylenchus</taxon>
    </lineage>
</organism>
<dbReference type="GO" id="GO:0016747">
    <property type="term" value="F:acyltransferase activity, transferring groups other than amino-acyl groups"/>
    <property type="evidence" value="ECO:0007669"/>
    <property type="project" value="InterPro"/>
</dbReference>
<dbReference type="PANTHER" id="PTHR23028:SF53">
    <property type="entry name" value="ACYL_TRANSF_3 DOMAIN-CONTAINING PROTEIN"/>
    <property type="match status" value="1"/>
</dbReference>
<reference evidence="3" key="1">
    <citation type="submission" date="2022-01" db="EMBL/GenBank/DDBJ databases">
        <title>Genome Sequence Resource for Two Populations of Ditylenchus destructor, the Migratory Endoparasitic Phytonematode.</title>
        <authorList>
            <person name="Zhang H."/>
            <person name="Lin R."/>
            <person name="Xie B."/>
        </authorList>
    </citation>
    <scope>NUCLEOTIDE SEQUENCE</scope>
    <source>
        <strain evidence="3">BazhouSP</strain>
    </source>
</reference>
<feature type="transmembrane region" description="Helical" evidence="1">
    <location>
        <begin position="387"/>
        <end position="415"/>
    </location>
</feature>
<keyword evidence="1" id="KW-1133">Transmembrane helix</keyword>
<dbReference type="Proteomes" id="UP001201812">
    <property type="component" value="Unassembled WGS sequence"/>
</dbReference>
<keyword evidence="3" id="KW-0808">Transferase</keyword>
<dbReference type="EMBL" id="JAKKPZ010000002">
    <property type="protein sequence ID" value="KAI1725990.1"/>
    <property type="molecule type" value="Genomic_DNA"/>
</dbReference>
<evidence type="ECO:0000313" key="3">
    <source>
        <dbReference type="EMBL" id="KAI1725990.1"/>
    </source>
</evidence>
<feature type="transmembrane region" description="Helical" evidence="1">
    <location>
        <begin position="30"/>
        <end position="50"/>
    </location>
</feature>
<proteinExistence type="predicted"/>
<feature type="transmembrane region" description="Helical" evidence="1">
    <location>
        <begin position="7"/>
        <end position="24"/>
    </location>
</feature>
<accession>A0AAD4NDA4</accession>
<feature type="transmembrane region" description="Helical" evidence="1">
    <location>
        <begin position="144"/>
        <end position="166"/>
    </location>
</feature>
<dbReference type="AlphaFoldDB" id="A0AAD4NDA4"/>
<sequence>MKRRNDIQGLRALAIVGVHLYHLSSEDFPSGLLGVDVFFVISGYLITSILHKKHRNSDTWIIIKDFYFRRIRRIVPLALIVILISLTVGLLVNSPRRPIQGERITGCLEMCKEAIFASTFTDNLVYLLFGSDFYDINRWPRFLLHYWSLAVEMQFYLISPILLFLSRKLRRKFVELTITMAIAIFSAYAYYKSDYFVSYCWLHCRLWEFLVGTLVYMLLRSLNSNETTLAYLTNRKNIVSQVSLTWHRVLRNKFGASFVSNILAVFLFILLLEPQRLFGINYHFPMTWRQLLAVSATSVILAVNSSLEEHGTLLICNENLVSLGDISYEFYLAHYMVICHMRCFNEFGDMGLTTKKSIVATLISFGLAKVLHNFVDPQFQQLPNWAALYIVILTLYFILTCLFALLMTFGCGLIISMWEIFCKDISIE</sequence>
<feature type="transmembrane region" description="Helical" evidence="1">
    <location>
        <begin position="173"/>
        <end position="190"/>
    </location>
</feature>
<dbReference type="GO" id="GO:0016020">
    <property type="term" value="C:membrane"/>
    <property type="evidence" value="ECO:0007669"/>
    <property type="project" value="TreeGrafter"/>
</dbReference>
<dbReference type="PANTHER" id="PTHR23028">
    <property type="entry name" value="ACETYLTRANSFERASE"/>
    <property type="match status" value="1"/>
</dbReference>
<evidence type="ECO:0000259" key="2">
    <source>
        <dbReference type="Pfam" id="PF01757"/>
    </source>
</evidence>
<feature type="transmembrane region" description="Helical" evidence="1">
    <location>
        <begin position="254"/>
        <end position="272"/>
    </location>
</feature>
<keyword evidence="3" id="KW-0012">Acyltransferase</keyword>
<feature type="transmembrane region" description="Helical" evidence="1">
    <location>
        <begin position="71"/>
        <end position="92"/>
    </location>
</feature>
<evidence type="ECO:0000313" key="4">
    <source>
        <dbReference type="Proteomes" id="UP001201812"/>
    </source>
</evidence>